<feature type="domain" description="Reverse transcriptase Ty1/copia-type" evidence="1">
    <location>
        <begin position="8"/>
        <end position="162"/>
    </location>
</feature>
<reference evidence="2 3" key="1">
    <citation type="submission" date="2024-02" db="EMBL/GenBank/DDBJ databases">
        <title>High-quality chromosome-scale genome assembly of Pensacola bahiagrass (Paspalum notatum Flugge var. saurae).</title>
        <authorList>
            <person name="Vega J.M."/>
            <person name="Podio M."/>
            <person name="Orjuela J."/>
            <person name="Siena L.A."/>
            <person name="Pessino S.C."/>
            <person name="Combes M.C."/>
            <person name="Mariac C."/>
            <person name="Albertini E."/>
            <person name="Pupilli F."/>
            <person name="Ortiz J.P.A."/>
            <person name="Leblanc O."/>
        </authorList>
    </citation>
    <scope>NUCLEOTIDE SEQUENCE [LARGE SCALE GENOMIC DNA]</scope>
    <source>
        <strain evidence="2">R1</strain>
        <tissue evidence="2">Leaf</tissue>
    </source>
</reference>
<dbReference type="PANTHER" id="PTHR11439:SF483">
    <property type="entry name" value="PEPTIDE SYNTHASE GLIP-LIKE, PUTATIVE (AFU_ORTHOLOGUE AFUA_3G12920)-RELATED"/>
    <property type="match status" value="1"/>
</dbReference>
<accession>A0AAQ3SZY8</accession>
<organism evidence="2 3">
    <name type="scientific">Paspalum notatum var. saurae</name>
    <dbReference type="NCBI Taxonomy" id="547442"/>
    <lineage>
        <taxon>Eukaryota</taxon>
        <taxon>Viridiplantae</taxon>
        <taxon>Streptophyta</taxon>
        <taxon>Embryophyta</taxon>
        <taxon>Tracheophyta</taxon>
        <taxon>Spermatophyta</taxon>
        <taxon>Magnoliopsida</taxon>
        <taxon>Liliopsida</taxon>
        <taxon>Poales</taxon>
        <taxon>Poaceae</taxon>
        <taxon>PACMAD clade</taxon>
        <taxon>Panicoideae</taxon>
        <taxon>Andropogonodae</taxon>
        <taxon>Paspaleae</taxon>
        <taxon>Paspalinae</taxon>
        <taxon>Paspalum</taxon>
    </lineage>
</organism>
<keyword evidence="3" id="KW-1185">Reference proteome</keyword>
<dbReference type="EMBL" id="CP144747">
    <property type="protein sequence ID" value="WVZ64268.1"/>
    <property type="molecule type" value="Genomic_DNA"/>
</dbReference>
<dbReference type="InterPro" id="IPR013103">
    <property type="entry name" value="RVT_2"/>
</dbReference>
<gene>
    <name evidence="2" type="ORF">U9M48_013816</name>
</gene>
<sequence length="416" mass="46278">MSSLLSPNGFIEEEVYVRQPPGFESARFPDRVYKLRKALYGLKQAPRAWYARLKSFLLKSGFVMGSVVKTLFLLSRGGDTLILQIYVDDIIFCGSSHALVSSFAEQMSREFEMSLMGELQFFLGLQIKQGPEGTFVFQAKYTRDILKKFEMGDSKPMTTPMSTNTVLDADEDGEAVDQKEFRGMIGSLLYLTATRPTFSSRSASVRATRLHLGLLTVKRYLKFTPELGLWYSSGSSLSLRGFSDADHAGCRIDRKSTSGTCQLLGTSLVSWSSRKQASVPLSTTEAEYIAAASCCSQLLWMKATLSDFGLRFGKIPLLVDSTSAISVAKNPILHSRTKNIDVRFHFLRDHYEKGDIDLVHIVSENQLADIFTKPLEFGAFVHLRGELGVLQLEGVDNALIKGEIESQWIGLIALLV</sequence>
<dbReference type="Pfam" id="PF07727">
    <property type="entry name" value="RVT_2"/>
    <property type="match status" value="1"/>
</dbReference>
<evidence type="ECO:0000313" key="2">
    <source>
        <dbReference type="EMBL" id="WVZ64268.1"/>
    </source>
</evidence>
<evidence type="ECO:0000313" key="3">
    <source>
        <dbReference type="Proteomes" id="UP001341281"/>
    </source>
</evidence>
<dbReference type="SUPFAM" id="SSF56672">
    <property type="entry name" value="DNA/RNA polymerases"/>
    <property type="match status" value="1"/>
</dbReference>
<dbReference type="AlphaFoldDB" id="A0AAQ3SZY8"/>
<evidence type="ECO:0000259" key="1">
    <source>
        <dbReference type="Pfam" id="PF07727"/>
    </source>
</evidence>
<dbReference type="InterPro" id="IPR043502">
    <property type="entry name" value="DNA/RNA_pol_sf"/>
</dbReference>
<proteinExistence type="predicted"/>
<name>A0AAQ3SZY8_PASNO</name>
<dbReference type="PANTHER" id="PTHR11439">
    <property type="entry name" value="GAG-POL-RELATED RETROTRANSPOSON"/>
    <property type="match status" value="1"/>
</dbReference>
<dbReference type="CDD" id="cd09272">
    <property type="entry name" value="RNase_HI_RT_Ty1"/>
    <property type="match status" value="1"/>
</dbReference>
<protein>
    <recommendedName>
        <fullName evidence="1">Reverse transcriptase Ty1/copia-type domain-containing protein</fullName>
    </recommendedName>
</protein>
<dbReference type="Proteomes" id="UP001341281">
    <property type="component" value="Chromosome 03"/>
</dbReference>